<gene>
    <name evidence="1" type="ORF">GR303_05985</name>
</gene>
<sequence>MAVDPSALDGVSRDVVAYLAEHRPAWLDHAKSLPDEVSDAQFVEIAFPNPPGTEGQEPLWISTYGAEVTVGMDTHHTHFPWPTGYNGEDGRPAAIGHADALMREEKVIVSIWEEGRARASSWDVPQRLSAYEEYPDGPMELRIRSWRGSYNRTLRFDWDSYLRIIRGTAP</sequence>
<dbReference type="RefSeq" id="WP_161725499.1">
    <property type="nucleotide sequence ID" value="NZ_JAAAXI010000020.1"/>
</dbReference>
<organism evidence="1 2">
    <name type="scientific">Microvirga arsenatis</name>
    <dbReference type="NCBI Taxonomy" id="2692265"/>
    <lineage>
        <taxon>Bacteria</taxon>
        <taxon>Pseudomonadati</taxon>
        <taxon>Pseudomonadota</taxon>
        <taxon>Alphaproteobacteria</taxon>
        <taxon>Hyphomicrobiales</taxon>
        <taxon>Methylobacteriaceae</taxon>
        <taxon>Microvirga</taxon>
    </lineage>
</organism>
<evidence type="ECO:0000313" key="1">
    <source>
        <dbReference type="EMBL" id="NBJ23904.1"/>
    </source>
</evidence>
<proteinExistence type="predicted"/>
<accession>A0ABW9YU53</accession>
<evidence type="ECO:0000313" key="2">
    <source>
        <dbReference type="Proteomes" id="UP000818323"/>
    </source>
</evidence>
<dbReference type="Proteomes" id="UP000818323">
    <property type="component" value="Unassembled WGS sequence"/>
</dbReference>
<comment type="caution">
    <text evidence="1">The sequence shown here is derived from an EMBL/GenBank/DDBJ whole genome shotgun (WGS) entry which is preliminary data.</text>
</comment>
<reference evidence="1 2" key="1">
    <citation type="submission" date="2020-01" db="EMBL/GenBank/DDBJ databases">
        <title>Microvirga sp. nov., an arsenate reduction bacterium isolated from Tibet hotspring sediments.</title>
        <authorList>
            <person name="Yuan C.-G."/>
        </authorList>
    </citation>
    <scope>NUCLEOTIDE SEQUENCE [LARGE SCALE GENOMIC DNA]</scope>
    <source>
        <strain evidence="1 2">SYSU G3D203</strain>
    </source>
</reference>
<protein>
    <submittedName>
        <fullName evidence="1">Uncharacterized protein</fullName>
    </submittedName>
</protein>
<name>A0ABW9YU53_9HYPH</name>
<keyword evidence="2" id="KW-1185">Reference proteome</keyword>
<dbReference type="EMBL" id="JAAAXJ010000002">
    <property type="protein sequence ID" value="NBJ23904.1"/>
    <property type="molecule type" value="Genomic_DNA"/>
</dbReference>